<evidence type="ECO:0000313" key="1">
    <source>
        <dbReference type="EMBL" id="TDZ20909.1"/>
    </source>
</evidence>
<proteinExistence type="predicted"/>
<reference evidence="2" key="2">
    <citation type="journal article" date="2019" name="Mol. Plant Microbe Interact.">
        <title>Genome sequence resources for four phytopathogenic fungi from the Colletotrichum orbiculare species complex.</title>
        <authorList>
            <person name="Gan P."/>
            <person name="Tsushima A."/>
            <person name="Narusaka M."/>
            <person name="Narusaka Y."/>
            <person name="Takano Y."/>
            <person name="Kubo Y."/>
            <person name="Shirasu K."/>
        </authorList>
    </citation>
    <scope>GENOME REANNOTATION</scope>
    <source>
        <strain evidence="2">104-T / ATCC 96160 / CBS 514.97 / LARS 414 / MAFF 240422</strain>
    </source>
</reference>
<comment type="caution">
    <text evidence="1">The sequence shown here is derived from an EMBL/GenBank/DDBJ whole genome shotgun (WGS) entry which is preliminary data.</text>
</comment>
<dbReference type="EMBL" id="AMCV02000016">
    <property type="protein sequence ID" value="TDZ20909.1"/>
    <property type="molecule type" value="Genomic_DNA"/>
</dbReference>
<protein>
    <submittedName>
        <fullName evidence="1">Uncharacterized protein</fullName>
    </submittedName>
</protein>
<accession>A0A484FR42</accession>
<dbReference type="AlphaFoldDB" id="A0A484FR42"/>
<sequence>MICRSHCPRARASRELEADPFRRMEESVKGSLVRVGGRTAVVVELLSPGQTPIRSNTNRSRDCGFLSDVSTSSTACFTTLYRLSQFLQLSSGCWRTSIPFGAWRLSPPLSRSSLPQILPLLLARSIQSSFLLPLDPTRLELINDTSLRAQVPAGCEECHPIHPPTAIYSRDSAPAHQPKLSNLPP</sequence>
<evidence type="ECO:0000313" key="2">
    <source>
        <dbReference type="Proteomes" id="UP000014480"/>
    </source>
</evidence>
<organism evidence="1 2">
    <name type="scientific">Colletotrichum orbiculare (strain 104-T / ATCC 96160 / CBS 514.97 / LARS 414 / MAFF 240422)</name>
    <name type="common">Cucumber anthracnose fungus</name>
    <name type="synonym">Colletotrichum lagenarium</name>
    <dbReference type="NCBI Taxonomy" id="1213857"/>
    <lineage>
        <taxon>Eukaryota</taxon>
        <taxon>Fungi</taxon>
        <taxon>Dikarya</taxon>
        <taxon>Ascomycota</taxon>
        <taxon>Pezizomycotina</taxon>
        <taxon>Sordariomycetes</taxon>
        <taxon>Hypocreomycetidae</taxon>
        <taxon>Glomerellales</taxon>
        <taxon>Glomerellaceae</taxon>
        <taxon>Colletotrichum</taxon>
        <taxon>Colletotrichum orbiculare species complex</taxon>
    </lineage>
</organism>
<reference evidence="2" key="1">
    <citation type="journal article" date="2013" name="New Phytol.">
        <title>Comparative genomic and transcriptomic analyses reveal the hemibiotrophic stage shift of Colletotrichum fungi.</title>
        <authorList>
            <person name="Gan P."/>
            <person name="Ikeda K."/>
            <person name="Irieda H."/>
            <person name="Narusaka M."/>
            <person name="O'Connell R.J."/>
            <person name="Narusaka Y."/>
            <person name="Takano Y."/>
            <person name="Kubo Y."/>
            <person name="Shirasu K."/>
        </authorList>
    </citation>
    <scope>NUCLEOTIDE SEQUENCE [LARGE SCALE GENOMIC DNA]</scope>
    <source>
        <strain evidence="2">104-T / ATCC 96160 / CBS 514.97 / LARS 414 / MAFF 240422</strain>
    </source>
</reference>
<name>A0A484FR42_COLOR</name>
<keyword evidence="2" id="KW-1185">Reference proteome</keyword>
<gene>
    <name evidence="1" type="ORF">Cob_v006288</name>
</gene>
<dbReference type="Proteomes" id="UP000014480">
    <property type="component" value="Unassembled WGS sequence"/>
</dbReference>